<evidence type="ECO:0000313" key="4">
    <source>
        <dbReference type="Proteomes" id="UP000053617"/>
    </source>
</evidence>
<keyword evidence="2" id="KW-0812">Transmembrane</keyword>
<feature type="transmembrane region" description="Helical" evidence="2">
    <location>
        <begin position="95"/>
        <end position="121"/>
    </location>
</feature>
<dbReference type="Proteomes" id="UP000053617">
    <property type="component" value="Unassembled WGS sequence"/>
</dbReference>
<gene>
    <name evidence="3" type="ORF">Z518_00810</name>
</gene>
<feature type="region of interest" description="Disordered" evidence="1">
    <location>
        <begin position="1"/>
        <end position="87"/>
    </location>
</feature>
<evidence type="ECO:0000256" key="2">
    <source>
        <dbReference type="SAM" id="Phobius"/>
    </source>
</evidence>
<sequence length="306" mass="32069">MSRPSATSSKGASDQLLLPTQPSSGMSDKFPVADSNQSYPEVAPEMTQPPLETYQQPNSGSTQHPYQYQNGYVPPPGDGPVSKSPKPNPWGLSPLAFGLLVATVTAIIVGGAVGGGVAGAMSNNDSDSSSAPVATVTITADGSSATGTTSNSSSSDTSTSALPLPSSLQNYVAPEPYYVGTLENPGCTDDNSRIEVQYDTSFDLFCGVDMSSSLQDDTDTSLVVADFTALFAYSITDCLYACSNAIYFVERWGQDTEGGNMQSCKGVTWNYQMAQSNTSDNANCWLKNGTSTGYQCNTCISAKLVQ</sequence>
<feature type="compositionally biased region" description="Polar residues" evidence="1">
    <location>
        <begin position="1"/>
        <end position="26"/>
    </location>
</feature>
<keyword evidence="4" id="KW-1185">Reference proteome</keyword>
<dbReference type="AlphaFoldDB" id="A0A0D2IUH9"/>
<dbReference type="VEuPathDB" id="FungiDB:Z518_00810"/>
<proteinExistence type="predicted"/>
<feature type="region of interest" description="Disordered" evidence="1">
    <location>
        <begin position="141"/>
        <end position="165"/>
    </location>
</feature>
<protein>
    <recommendedName>
        <fullName evidence="5">Apple domain-containing protein</fullName>
    </recommendedName>
</protein>
<evidence type="ECO:0000313" key="3">
    <source>
        <dbReference type="EMBL" id="KIX09729.1"/>
    </source>
</evidence>
<feature type="compositionally biased region" description="Polar residues" evidence="1">
    <location>
        <begin position="53"/>
        <end position="70"/>
    </location>
</feature>
<evidence type="ECO:0008006" key="5">
    <source>
        <dbReference type="Google" id="ProtNLM"/>
    </source>
</evidence>
<evidence type="ECO:0000256" key="1">
    <source>
        <dbReference type="SAM" id="MobiDB-lite"/>
    </source>
</evidence>
<accession>A0A0D2IUH9</accession>
<dbReference type="OrthoDB" id="5358884at2759"/>
<keyword evidence="2" id="KW-0472">Membrane</keyword>
<reference evidence="3 4" key="1">
    <citation type="submission" date="2015-01" db="EMBL/GenBank/DDBJ databases">
        <title>The Genome Sequence of Rhinocladiella mackenzie CBS 650.93.</title>
        <authorList>
            <consortium name="The Broad Institute Genomics Platform"/>
            <person name="Cuomo C."/>
            <person name="de Hoog S."/>
            <person name="Gorbushina A."/>
            <person name="Stielow B."/>
            <person name="Teixiera M."/>
            <person name="Abouelleil A."/>
            <person name="Chapman S.B."/>
            <person name="Priest M."/>
            <person name="Young S.K."/>
            <person name="Wortman J."/>
            <person name="Nusbaum C."/>
            <person name="Birren B."/>
        </authorList>
    </citation>
    <scope>NUCLEOTIDE SEQUENCE [LARGE SCALE GENOMIC DNA]</scope>
    <source>
        <strain evidence="3 4">CBS 650.93</strain>
    </source>
</reference>
<dbReference type="EMBL" id="KN847475">
    <property type="protein sequence ID" value="KIX09729.1"/>
    <property type="molecule type" value="Genomic_DNA"/>
</dbReference>
<dbReference type="STRING" id="1442369.A0A0D2IUH9"/>
<keyword evidence="2" id="KW-1133">Transmembrane helix</keyword>
<dbReference type="GeneID" id="25288881"/>
<dbReference type="RefSeq" id="XP_013276865.1">
    <property type="nucleotide sequence ID" value="XM_013421411.1"/>
</dbReference>
<dbReference type="HOGENOM" id="CLU_897136_0_0_1"/>
<organism evidence="3 4">
    <name type="scientific">Rhinocladiella mackenziei CBS 650.93</name>
    <dbReference type="NCBI Taxonomy" id="1442369"/>
    <lineage>
        <taxon>Eukaryota</taxon>
        <taxon>Fungi</taxon>
        <taxon>Dikarya</taxon>
        <taxon>Ascomycota</taxon>
        <taxon>Pezizomycotina</taxon>
        <taxon>Eurotiomycetes</taxon>
        <taxon>Chaetothyriomycetidae</taxon>
        <taxon>Chaetothyriales</taxon>
        <taxon>Herpotrichiellaceae</taxon>
        <taxon>Rhinocladiella</taxon>
    </lineage>
</organism>
<name>A0A0D2IUH9_9EURO</name>